<comment type="caution">
    <text evidence="8">The sequence shown here is derived from an EMBL/GenBank/DDBJ whole genome shotgun (WGS) entry which is preliminary data.</text>
</comment>
<protein>
    <recommendedName>
        <fullName evidence="7">ABC3 transporter permease C-terminal domain-containing protein</fullName>
    </recommendedName>
</protein>
<dbReference type="EMBL" id="LWBS01000185">
    <property type="protein sequence ID" value="OAP94595.1"/>
    <property type="molecule type" value="Genomic_DNA"/>
</dbReference>
<keyword evidence="2" id="KW-1003">Cell membrane</keyword>
<proteinExistence type="predicted"/>
<keyword evidence="3 6" id="KW-0812">Transmembrane</keyword>
<dbReference type="PANTHER" id="PTHR30287:SF1">
    <property type="entry name" value="INNER MEMBRANE PROTEIN"/>
    <property type="match status" value="1"/>
</dbReference>
<keyword evidence="4 6" id="KW-1133">Transmembrane helix</keyword>
<accession>A0A179BT83</accession>
<evidence type="ECO:0000256" key="5">
    <source>
        <dbReference type="ARBA" id="ARBA00023136"/>
    </source>
</evidence>
<dbReference type="AlphaFoldDB" id="A0A179BT83"/>
<evidence type="ECO:0000256" key="2">
    <source>
        <dbReference type="ARBA" id="ARBA00022475"/>
    </source>
</evidence>
<evidence type="ECO:0000256" key="1">
    <source>
        <dbReference type="ARBA" id="ARBA00004651"/>
    </source>
</evidence>
<dbReference type="GO" id="GO:0005886">
    <property type="term" value="C:plasma membrane"/>
    <property type="evidence" value="ECO:0007669"/>
    <property type="project" value="UniProtKB-SubCell"/>
</dbReference>
<comment type="subcellular location">
    <subcellularLocation>
        <location evidence="1">Cell membrane</location>
        <topology evidence="1">Multi-pass membrane protein</topology>
    </subcellularLocation>
</comment>
<organism evidence="8">
    <name type="scientific">Rhizobium leguminosarum</name>
    <dbReference type="NCBI Taxonomy" id="384"/>
    <lineage>
        <taxon>Bacteria</taxon>
        <taxon>Pseudomonadati</taxon>
        <taxon>Pseudomonadota</taxon>
        <taxon>Alphaproteobacteria</taxon>
        <taxon>Hyphomicrobiales</taxon>
        <taxon>Rhizobiaceae</taxon>
        <taxon>Rhizobium/Agrobacterium group</taxon>
        <taxon>Rhizobium</taxon>
    </lineage>
</organism>
<dbReference type="PANTHER" id="PTHR30287">
    <property type="entry name" value="MEMBRANE COMPONENT OF PREDICTED ABC SUPERFAMILY METABOLITE UPTAKE TRANSPORTER"/>
    <property type="match status" value="1"/>
</dbReference>
<feature type="transmembrane region" description="Helical" evidence="6">
    <location>
        <begin position="54"/>
        <end position="76"/>
    </location>
</feature>
<sequence>MRALGATRKQLATAQRIEFVLVGGLAGLLAATGAAALGWGLATYQFKFEWAFEPGVWLAGIAVGAACSLVGGWLGLRSVLRQPPLQTLREA</sequence>
<dbReference type="Pfam" id="PF02687">
    <property type="entry name" value="FtsX"/>
    <property type="match status" value="1"/>
</dbReference>
<evidence type="ECO:0000256" key="3">
    <source>
        <dbReference type="ARBA" id="ARBA00022692"/>
    </source>
</evidence>
<keyword evidence="5 6" id="KW-0472">Membrane</keyword>
<gene>
    <name evidence="8" type="ORF">A4U53_39625</name>
</gene>
<dbReference type="InterPro" id="IPR038766">
    <property type="entry name" value="Membrane_comp_ABC_pdt"/>
</dbReference>
<name>A0A179BT83_RHILE</name>
<evidence type="ECO:0000256" key="6">
    <source>
        <dbReference type="SAM" id="Phobius"/>
    </source>
</evidence>
<feature type="transmembrane region" description="Helical" evidence="6">
    <location>
        <begin position="20"/>
        <end position="42"/>
    </location>
</feature>
<evidence type="ECO:0000313" key="8">
    <source>
        <dbReference type="EMBL" id="OAP94595.1"/>
    </source>
</evidence>
<feature type="domain" description="ABC3 transporter permease C-terminal" evidence="7">
    <location>
        <begin position="1"/>
        <end position="84"/>
    </location>
</feature>
<reference evidence="8" key="1">
    <citation type="submission" date="2016-04" db="EMBL/GenBank/DDBJ databases">
        <title>Fast-growing isolate from the root nodules of Vavilovia formosa.</title>
        <authorList>
            <person name="Kimeklis A."/>
            <person name="Safronova V."/>
            <person name="Belimov A."/>
            <person name="Andronov E."/>
        </authorList>
    </citation>
    <scope>NUCLEOTIDE SEQUENCE [LARGE SCALE GENOMIC DNA]</scope>
    <source>
        <strain evidence="8">Vaf-46</strain>
    </source>
</reference>
<evidence type="ECO:0000259" key="7">
    <source>
        <dbReference type="Pfam" id="PF02687"/>
    </source>
</evidence>
<dbReference type="InterPro" id="IPR003838">
    <property type="entry name" value="ABC3_permease_C"/>
</dbReference>
<evidence type="ECO:0000256" key="4">
    <source>
        <dbReference type="ARBA" id="ARBA00022989"/>
    </source>
</evidence>